<dbReference type="EMBL" id="QXML01000007">
    <property type="protein sequence ID" value="RIW14148.1"/>
    <property type="molecule type" value="Genomic_DNA"/>
</dbReference>
<dbReference type="Gene3D" id="3.40.50.1820">
    <property type="entry name" value="alpha/beta hydrolase"/>
    <property type="match status" value="1"/>
</dbReference>
<keyword evidence="2" id="KW-0378">Hydrolase</keyword>
<dbReference type="Proteomes" id="UP000283522">
    <property type="component" value="Unassembled WGS sequence"/>
</dbReference>
<accession>A0A418PPZ4</accession>
<protein>
    <submittedName>
        <fullName evidence="2">Alpha/beta hydrolase</fullName>
    </submittedName>
</protein>
<keyword evidence="3" id="KW-1185">Reference proteome</keyword>
<reference evidence="2 3" key="1">
    <citation type="submission" date="2018-09" db="EMBL/GenBank/DDBJ databases">
        <authorList>
            <person name="Wang X."/>
            <person name="Du Z."/>
        </authorList>
    </citation>
    <scope>NUCLEOTIDE SEQUENCE [LARGE SCALE GENOMIC DNA]</scope>
    <source>
        <strain evidence="2 3">N3</strain>
    </source>
</reference>
<dbReference type="RefSeq" id="WP_119478690.1">
    <property type="nucleotide sequence ID" value="NZ_QXML01000007.1"/>
</dbReference>
<dbReference type="OrthoDB" id="9780932at2"/>
<organism evidence="2 3">
    <name type="scientific">Algoriphagus lacus</name>
    <dbReference type="NCBI Taxonomy" id="2056311"/>
    <lineage>
        <taxon>Bacteria</taxon>
        <taxon>Pseudomonadati</taxon>
        <taxon>Bacteroidota</taxon>
        <taxon>Cytophagia</taxon>
        <taxon>Cytophagales</taxon>
        <taxon>Cyclobacteriaceae</taxon>
        <taxon>Algoriphagus</taxon>
    </lineage>
</organism>
<dbReference type="InterPro" id="IPR029058">
    <property type="entry name" value="AB_hydrolase_fold"/>
</dbReference>
<gene>
    <name evidence="2" type="ORF">D0X99_14720</name>
</gene>
<name>A0A418PPZ4_9BACT</name>
<proteinExistence type="predicted"/>
<dbReference type="InterPro" id="IPR022742">
    <property type="entry name" value="Hydrolase_4"/>
</dbReference>
<evidence type="ECO:0000259" key="1">
    <source>
        <dbReference type="Pfam" id="PF12146"/>
    </source>
</evidence>
<dbReference type="SUPFAM" id="SSF53474">
    <property type="entry name" value="alpha/beta-Hydrolases"/>
    <property type="match status" value="1"/>
</dbReference>
<evidence type="ECO:0000313" key="2">
    <source>
        <dbReference type="EMBL" id="RIW14148.1"/>
    </source>
</evidence>
<dbReference type="Pfam" id="PF12146">
    <property type="entry name" value="Hydrolase_4"/>
    <property type="match status" value="1"/>
</dbReference>
<dbReference type="GO" id="GO:0016787">
    <property type="term" value="F:hydrolase activity"/>
    <property type="evidence" value="ECO:0007669"/>
    <property type="project" value="UniProtKB-KW"/>
</dbReference>
<evidence type="ECO:0000313" key="3">
    <source>
        <dbReference type="Proteomes" id="UP000283522"/>
    </source>
</evidence>
<sequence>MKIYSKSNFKDETADLTYFENWAEKLEKNNGRHYERFKIETSLGKTHIWGVNTNEEQLDTLVIFPGARTTALIWDFDKGLDNLNHRMRIFMVETNGLPNLSEGSTPDIKSLDYGIWATEVFDRLKIEKAFIAGASFGGLICMKFGIVSPDRIKAAFLLNPGCLQPFSLTFKNLFYNLLPIIKPNKKNVLKFLDKAIFSKPNHKLSEFSETMLVDYEVFAISRYKDKTQKPYYMDKQLEEVKVDTYLLVGDKDLLFPYQKSIDNAKRQIKSLKESKIYNNVGHGIETYDKALNYIGETIKKYNPSENRISH</sequence>
<comment type="caution">
    <text evidence="2">The sequence shown here is derived from an EMBL/GenBank/DDBJ whole genome shotgun (WGS) entry which is preliminary data.</text>
</comment>
<feature type="domain" description="Serine aminopeptidase S33" evidence="1">
    <location>
        <begin position="125"/>
        <end position="284"/>
    </location>
</feature>
<dbReference type="AlphaFoldDB" id="A0A418PPZ4"/>